<dbReference type="CDD" id="cd00198">
    <property type="entry name" value="vWFA"/>
    <property type="match status" value="1"/>
</dbReference>
<dbReference type="SUPFAM" id="SSF53300">
    <property type="entry name" value="vWA-like"/>
    <property type="match status" value="1"/>
</dbReference>
<keyword evidence="4" id="KW-1185">Reference proteome</keyword>
<dbReference type="Gene3D" id="3.40.50.410">
    <property type="entry name" value="von Willebrand factor, type A domain"/>
    <property type="match status" value="1"/>
</dbReference>
<gene>
    <name evidence="3" type="ORF">GGQ67_004158</name>
</gene>
<keyword evidence="1" id="KW-1133">Transmembrane helix</keyword>
<reference evidence="3 4" key="1">
    <citation type="submission" date="2020-08" db="EMBL/GenBank/DDBJ databases">
        <title>Genomic Encyclopedia of Type Strains, Phase IV (KMG-IV): sequencing the most valuable type-strain genomes for metagenomic binning, comparative biology and taxonomic classification.</title>
        <authorList>
            <person name="Goeker M."/>
        </authorList>
    </citation>
    <scope>NUCLEOTIDE SEQUENCE [LARGE SCALE GENOMIC DNA]</scope>
    <source>
        <strain evidence="3 4">DSM 26575</strain>
    </source>
</reference>
<dbReference type="RefSeq" id="WP_183901959.1">
    <property type="nucleotide sequence ID" value="NZ_JACIDW010000018.1"/>
</dbReference>
<evidence type="ECO:0000256" key="1">
    <source>
        <dbReference type="SAM" id="Phobius"/>
    </source>
</evidence>
<dbReference type="Pfam" id="PF00092">
    <property type="entry name" value="VWA"/>
    <property type="match status" value="1"/>
</dbReference>
<dbReference type="InterPro" id="IPR028087">
    <property type="entry name" value="Tad_N"/>
</dbReference>
<name>A0A7W6D1H6_9HYPH</name>
<accession>A0A7W6D1H6</accession>
<evidence type="ECO:0000313" key="3">
    <source>
        <dbReference type="EMBL" id="MBB3966471.1"/>
    </source>
</evidence>
<evidence type="ECO:0000313" key="4">
    <source>
        <dbReference type="Proteomes" id="UP000582090"/>
    </source>
</evidence>
<dbReference type="AlphaFoldDB" id="A0A7W6D1H6"/>
<proteinExistence type="predicted"/>
<dbReference type="InterPro" id="IPR002035">
    <property type="entry name" value="VWF_A"/>
</dbReference>
<protein>
    <submittedName>
        <fullName evidence="3">Flp pilus assembly protein TadG</fullName>
    </submittedName>
</protein>
<feature type="domain" description="VWFA" evidence="2">
    <location>
        <begin position="161"/>
        <end position="383"/>
    </location>
</feature>
<keyword evidence="1" id="KW-0812">Transmembrane</keyword>
<dbReference type="PROSITE" id="PS50234">
    <property type="entry name" value="VWFA"/>
    <property type="match status" value="1"/>
</dbReference>
<dbReference type="InterPro" id="IPR036465">
    <property type="entry name" value="vWFA_dom_sf"/>
</dbReference>
<feature type="transmembrane region" description="Helical" evidence="1">
    <location>
        <begin position="18"/>
        <end position="37"/>
    </location>
</feature>
<comment type="caution">
    <text evidence="3">The sequence shown here is derived from an EMBL/GenBank/DDBJ whole genome shotgun (WGS) entry which is preliminary data.</text>
</comment>
<dbReference type="Pfam" id="PF13400">
    <property type="entry name" value="Tad"/>
    <property type="match status" value="1"/>
</dbReference>
<dbReference type="Proteomes" id="UP000582090">
    <property type="component" value="Unassembled WGS sequence"/>
</dbReference>
<evidence type="ECO:0000259" key="2">
    <source>
        <dbReference type="PROSITE" id="PS50234"/>
    </source>
</evidence>
<sequence>MLYVQDIKRLLGRRDGNFGITTALVLPILVGVAGLAVDTANLSLSQRQLQEATDASALAVSTALANGVADETSGKALGLDFLSGQIAGIAGSTAAAAAKKAATVSITTTTTSSGKSFVVNVVSSMPVTLTPLSALIAGNTMTVAAASKTTSGSGTTKNGISIELVLDASSSMAGDTTTQNGTKCAIYLLGICIGTQPAYYSKIDALKIAAAKLFDSLDKYDPNTRYVRSGAISYTSSIKGQSPMAWGTTNARDHVKNIVIAANNGTDATAAMKTANANIAKNLYGTDTESVEQAKKLNTSSDRIIVLMTDGDMTGDTSSWVSKLDQSVRDECSNAKAAGIKIYTVAFMAPDKGQALLKFCASSDSNYYEPNTMDALTSAFSSIGEAATKSTSRLTN</sequence>
<dbReference type="EMBL" id="JACIDW010000018">
    <property type="protein sequence ID" value="MBB3966471.1"/>
    <property type="molecule type" value="Genomic_DNA"/>
</dbReference>
<organism evidence="3 4">
    <name type="scientific">Rhizobium metallidurans</name>
    <dbReference type="NCBI Taxonomy" id="1265931"/>
    <lineage>
        <taxon>Bacteria</taxon>
        <taxon>Pseudomonadati</taxon>
        <taxon>Pseudomonadota</taxon>
        <taxon>Alphaproteobacteria</taxon>
        <taxon>Hyphomicrobiales</taxon>
        <taxon>Rhizobiaceae</taxon>
        <taxon>Rhizobium/Agrobacterium group</taxon>
        <taxon>Rhizobium</taxon>
    </lineage>
</organism>
<keyword evidence="1" id="KW-0472">Membrane</keyword>